<evidence type="ECO:0000313" key="1">
    <source>
        <dbReference type="EMBL" id="JAD45661.1"/>
    </source>
</evidence>
<organism evidence="1">
    <name type="scientific">Arundo donax</name>
    <name type="common">Giant reed</name>
    <name type="synonym">Donax arundinaceus</name>
    <dbReference type="NCBI Taxonomy" id="35708"/>
    <lineage>
        <taxon>Eukaryota</taxon>
        <taxon>Viridiplantae</taxon>
        <taxon>Streptophyta</taxon>
        <taxon>Embryophyta</taxon>
        <taxon>Tracheophyta</taxon>
        <taxon>Spermatophyta</taxon>
        <taxon>Magnoliopsida</taxon>
        <taxon>Liliopsida</taxon>
        <taxon>Poales</taxon>
        <taxon>Poaceae</taxon>
        <taxon>PACMAD clade</taxon>
        <taxon>Arundinoideae</taxon>
        <taxon>Arundineae</taxon>
        <taxon>Arundo</taxon>
    </lineage>
</organism>
<dbReference type="AlphaFoldDB" id="A0A0A9A3K4"/>
<proteinExistence type="predicted"/>
<reference evidence="1" key="1">
    <citation type="submission" date="2014-09" db="EMBL/GenBank/DDBJ databases">
        <authorList>
            <person name="Magalhaes I.L.F."/>
            <person name="Oliveira U."/>
            <person name="Santos F.R."/>
            <person name="Vidigal T.H.D.A."/>
            <person name="Brescovit A.D."/>
            <person name="Santos A.J."/>
        </authorList>
    </citation>
    <scope>NUCLEOTIDE SEQUENCE</scope>
    <source>
        <tissue evidence="1">Shoot tissue taken approximately 20 cm above the soil surface</tissue>
    </source>
</reference>
<dbReference type="EMBL" id="GBRH01252234">
    <property type="protein sequence ID" value="JAD45661.1"/>
    <property type="molecule type" value="Transcribed_RNA"/>
</dbReference>
<name>A0A0A9A3K4_ARUDO</name>
<accession>A0A0A9A3K4</accession>
<reference evidence="1" key="2">
    <citation type="journal article" date="2015" name="Data Brief">
        <title>Shoot transcriptome of the giant reed, Arundo donax.</title>
        <authorList>
            <person name="Barrero R.A."/>
            <person name="Guerrero F.D."/>
            <person name="Moolhuijzen P."/>
            <person name="Goolsby J.A."/>
            <person name="Tidwell J."/>
            <person name="Bellgard S.E."/>
            <person name="Bellgard M.I."/>
        </authorList>
    </citation>
    <scope>NUCLEOTIDE SEQUENCE</scope>
    <source>
        <tissue evidence="1">Shoot tissue taken approximately 20 cm above the soil surface</tissue>
    </source>
</reference>
<sequence length="39" mass="4609">MDLYHYQQPVCMHGETTKIMKRAASSFFFDPPHRPTKVI</sequence>
<protein>
    <submittedName>
        <fullName evidence="1">Uncharacterized protein</fullName>
    </submittedName>
</protein>